<feature type="signal peptide" evidence="2">
    <location>
        <begin position="1"/>
        <end position="20"/>
    </location>
</feature>
<feature type="region of interest" description="Disordered" evidence="1">
    <location>
        <begin position="197"/>
        <end position="242"/>
    </location>
</feature>
<proteinExistence type="predicted"/>
<protein>
    <recommendedName>
        <fullName evidence="5">Ig-like domain-containing protein</fullName>
    </recommendedName>
</protein>
<evidence type="ECO:0000256" key="2">
    <source>
        <dbReference type="SAM" id="SignalP"/>
    </source>
</evidence>
<reference evidence="4" key="1">
    <citation type="submission" date="2017-09" db="EMBL/GenBank/DDBJ databases">
        <title>Depth-based differentiation of microbial function through sediment-hosted aquifers and enrichment of novel symbionts in the deep terrestrial subsurface.</title>
        <authorList>
            <person name="Probst A.J."/>
            <person name="Ladd B."/>
            <person name="Jarett J.K."/>
            <person name="Geller-Mcgrath D.E."/>
            <person name="Sieber C.M.K."/>
            <person name="Emerson J.B."/>
            <person name="Anantharaman K."/>
            <person name="Thomas B.C."/>
            <person name="Malmstrom R."/>
            <person name="Stieglmeier M."/>
            <person name="Klingl A."/>
            <person name="Woyke T."/>
            <person name="Ryan C.M."/>
            <person name="Banfield J.F."/>
        </authorList>
    </citation>
    <scope>NUCLEOTIDE SEQUENCE [LARGE SCALE GENOMIC DNA]</scope>
</reference>
<comment type="caution">
    <text evidence="3">The sequence shown here is derived from an EMBL/GenBank/DDBJ whole genome shotgun (WGS) entry which is preliminary data.</text>
</comment>
<dbReference type="EMBL" id="PFPI01000003">
    <property type="protein sequence ID" value="PIZ94049.1"/>
    <property type="molecule type" value="Genomic_DNA"/>
</dbReference>
<sequence length="242" mass="26303">MKKFASFGGMLAFTLLLVGAGCSNTTTPSNQDTSTDSPSKDGSTVEQQTATGYSIQLKATAVGARQVKFEWEMNGNLTEPTRFILLRSENANPTHDGNTYWFRQPGNRHSATWVNLPPGEQHFRICTSNDGDECVIYSDDITLEILSGPAPIQIQKETASPTTENTTDDMTSVEPTPLETEYAISDTTSTEEMTLIEEVTTTTPEMEVPTTDTISTESMSTSTEETMTETSTTTDSSTSTNS</sequence>
<gene>
    <name evidence="3" type="ORF">COX83_00250</name>
</gene>
<dbReference type="PROSITE" id="PS51257">
    <property type="entry name" value="PROKAR_LIPOPROTEIN"/>
    <property type="match status" value="1"/>
</dbReference>
<feature type="region of interest" description="Disordered" evidence="1">
    <location>
        <begin position="26"/>
        <end position="48"/>
    </location>
</feature>
<dbReference type="AlphaFoldDB" id="A0A2M7V5Z2"/>
<evidence type="ECO:0000313" key="4">
    <source>
        <dbReference type="Proteomes" id="UP000230078"/>
    </source>
</evidence>
<evidence type="ECO:0008006" key="5">
    <source>
        <dbReference type="Google" id="ProtNLM"/>
    </source>
</evidence>
<dbReference type="Proteomes" id="UP000230078">
    <property type="component" value="Unassembled WGS sequence"/>
</dbReference>
<evidence type="ECO:0000256" key="1">
    <source>
        <dbReference type="SAM" id="MobiDB-lite"/>
    </source>
</evidence>
<name>A0A2M7V5Z2_9BACT</name>
<evidence type="ECO:0000313" key="3">
    <source>
        <dbReference type="EMBL" id="PIZ94049.1"/>
    </source>
</evidence>
<keyword evidence="2" id="KW-0732">Signal</keyword>
<accession>A0A2M7V5Z2</accession>
<organism evidence="3 4">
    <name type="scientific">Candidatus Magasanikbacteria bacterium CG_4_10_14_0_2_um_filter_41_31</name>
    <dbReference type="NCBI Taxonomy" id="1974639"/>
    <lineage>
        <taxon>Bacteria</taxon>
        <taxon>Candidatus Magasanikiibacteriota</taxon>
    </lineage>
</organism>
<feature type="chain" id="PRO_5014818432" description="Ig-like domain-containing protein" evidence="2">
    <location>
        <begin position="21"/>
        <end position="242"/>
    </location>
</feature>